<evidence type="ECO:0000313" key="2">
    <source>
        <dbReference type="Proteomes" id="UP000195696"/>
    </source>
</evidence>
<sequence length="82" mass="9588">MADITEAELKWLRENPVINERATVEYNDNRISLYVAQKGKCSITGEKLSPWDIHCHHKRLWSERKDDSYKKTLPSSNQVSID</sequence>
<dbReference type="Proteomes" id="UP000195696">
    <property type="component" value="Unassembled WGS sequence"/>
</dbReference>
<organism evidence="1 2">
    <name type="scientific">Bacillus mycoides</name>
    <dbReference type="NCBI Taxonomy" id="1405"/>
    <lineage>
        <taxon>Bacteria</taxon>
        <taxon>Bacillati</taxon>
        <taxon>Bacillota</taxon>
        <taxon>Bacilli</taxon>
        <taxon>Bacillales</taxon>
        <taxon>Bacillaceae</taxon>
        <taxon>Bacillus</taxon>
        <taxon>Bacillus cereus group</taxon>
    </lineage>
</organism>
<dbReference type="AlphaFoldDB" id="A0A1G4EZ81"/>
<protein>
    <recommendedName>
        <fullName evidence="3">HNH endonuclease</fullName>
    </recommendedName>
</protein>
<evidence type="ECO:0008006" key="3">
    <source>
        <dbReference type="Google" id="ProtNLM"/>
    </source>
</evidence>
<gene>
    <name evidence="1" type="ORF">BWGO95_05748</name>
</gene>
<evidence type="ECO:0000313" key="1">
    <source>
        <dbReference type="EMBL" id="SCB71506.1"/>
    </source>
</evidence>
<accession>A0A1G4EZ81</accession>
<name>A0A1G4EZ81_BACMY</name>
<proteinExistence type="predicted"/>
<reference evidence="1 2" key="1">
    <citation type="submission" date="2016-08" db="EMBL/GenBank/DDBJ databases">
        <authorList>
            <person name="Seilhamer J.J."/>
        </authorList>
    </citation>
    <scope>NUCLEOTIDE SEQUENCE [LARGE SCALE GENOMIC DNA]</scope>
    <source>
        <strain evidence="1 2">SDA_GO95</strain>
    </source>
</reference>
<dbReference type="EMBL" id="FMAK01000072">
    <property type="protein sequence ID" value="SCB71506.1"/>
    <property type="molecule type" value="Genomic_DNA"/>
</dbReference>